<keyword evidence="4" id="KW-1185">Reference proteome</keyword>
<dbReference type="AlphaFoldDB" id="A0A6I3JF08"/>
<dbReference type="SUPFAM" id="SSF52402">
    <property type="entry name" value="Adenine nucleotide alpha hydrolases-like"/>
    <property type="match status" value="2"/>
</dbReference>
<comment type="caution">
    <text evidence="3">The sequence shown here is derived from an EMBL/GenBank/DDBJ whole genome shotgun (WGS) entry which is preliminary data.</text>
</comment>
<sequence>MLERIRGHVVVGADGSTGADRAIAWAAEQAAAEHRTLTVVHALDALVAATSLWSTAPSVEAARLGEVAARGGEEIVARAAEQAGHASPGVTVETLVRYGDSRVVLEEVARTAHLVVVGSRGRGPVASLLLGSTSASLAEQAACPVVVVRPQEGWRRGGGVVVGVDGRERSTRTLEFAYEQAALRRTSVTVVNCLWEAPVEGETPMDQRLDHRVLVAETMAGLGEKYPDVPAEVQIENGLADTVLWEHSRTADLVVVGRRKPGLIGSLVHSTLAASVVEHATCPVAVVPAEDGGAE</sequence>
<dbReference type="InterPro" id="IPR006016">
    <property type="entry name" value="UspA"/>
</dbReference>
<dbReference type="PANTHER" id="PTHR31964">
    <property type="entry name" value="ADENINE NUCLEOTIDE ALPHA HYDROLASES-LIKE SUPERFAMILY PROTEIN"/>
    <property type="match status" value="1"/>
</dbReference>
<proteinExistence type="inferred from homology"/>
<dbReference type="Proteomes" id="UP000433406">
    <property type="component" value="Unassembled WGS sequence"/>
</dbReference>
<dbReference type="PANTHER" id="PTHR31964:SF113">
    <property type="entry name" value="USPA DOMAIN-CONTAINING PROTEIN"/>
    <property type="match status" value="1"/>
</dbReference>
<organism evidence="3 4">
    <name type="scientific">Nocardioides marmotae</name>
    <dbReference type="NCBI Taxonomy" id="2663857"/>
    <lineage>
        <taxon>Bacteria</taxon>
        <taxon>Bacillati</taxon>
        <taxon>Actinomycetota</taxon>
        <taxon>Actinomycetes</taxon>
        <taxon>Propionibacteriales</taxon>
        <taxon>Nocardioidaceae</taxon>
        <taxon>Nocardioides</taxon>
    </lineage>
</organism>
<dbReference type="PRINTS" id="PR01438">
    <property type="entry name" value="UNVRSLSTRESS"/>
</dbReference>
<evidence type="ECO:0000256" key="1">
    <source>
        <dbReference type="ARBA" id="ARBA00008791"/>
    </source>
</evidence>
<name>A0A6I3JF08_9ACTN</name>
<reference evidence="3 4" key="1">
    <citation type="submission" date="2019-10" db="EMBL/GenBank/DDBJ databases">
        <title>Nocardioides novel species isolated from the excrement of Marmot.</title>
        <authorList>
            <person name="Zhang G."/>
        </authorList>
    </citation>
    <scope>NUCLEOTIDE SEQUENCE [LARGE SCALE GENOMIC DNA]</scope>
    <source>
        <strain evidence="4">zg-579</strain>
    </source>
</reference>
<dbReference type="Pfam" id="PF00582">
    <property type="entry name" value="Usp"/>
    <property type="match status" value="2"/>
</dbReference>
<evidence type="ECO:0000259" key="2">
    <source>
        <dbReference type="Pfam" id="PF00582"/>
    </source>
</evidence>
<evidence type="ECO:0000313" key="4">
    <source>
        <dbReference type="Proteomes" id="UP000433406"/>
    </source>
</evidence>
<dbReference type="InterPro" id="IPR006015">
    <property type="entry name" value="Universal_stress_UspA"/>
</dbReference>
<gene>
    <name evidence="3" type="ORF">GGQ22_15745</name>
</gene>
<feature type="domain" description="UspA" evidence="2">
    <location>
        <begin position="8"/>
        <end position="149"/>
    </location>
</feature>
<dbReference type="EMBL" id="WLCI01000016">
    <property type="protein sequence ID" value="MTB96528.1"/>
    <property type="molecule type" value="Genomic_DNA"/>
</dbReference>
<dbReference type="InterPro" id="IPR014729">
    <property type="entry name" value="Rossmann-like_a/b/a_fold"/>
</dbReference>
<feature type="domain" description="UspA" evidence="2">
    <location>
        <begin position="160"/>
        <end position="288"/>
    </location>
</feature>
<accession>A0A6I3JF08</accession>
<protein>
    <recommendedName>
        <fullName evidence="2">UspA domain-containing protein</fullName>
    </recommendedName>
</protein>
<dbReference type="Gene3D" id="3.40.50.620">
    <property type="entry name" value="HUPs"/>
    <property type="match status" value="2"/>
</dbReference>
<comment type="similarity">
    <text evidence="1">Belongs to the universal stress protein A family.</text>
</comment>
<dbReference type="RefSeq" id="WP_154616393.1">
    <property type="nucleotide sequence ID" value="NZ_CP053660.1"/>
</dbReference>
<evidence type="ECO:0000313" key="3">
    <source>
        <dbReference type="EMBL" id="MTB96528.1"/>
    </source>
</evidence>